<keyword evidence="1" id="KW-0812">Transmembrane</keyword>
<keyword evidence="4" id="KW-1185">Reference proteome</keyword>
<dbReference type="InterPro" id="IPR012373">
    <property type="entry name" value="Ferrdict_sens_TM"/>
</dbReference>
<sequence precursor="true">MMFPDRIEELLNAILDGEASEQDIAELQTLISKDASVAPMLADRIAEHRLLGLIHQPFDNELCVRTVMESIAEAEASTAESILNRAFDTSSVDDRTVSKNEAVVDTRFRTLIGWVATSAVAILVIAGVWGLVTDRGRGRIDPMPIADRVAAKTIAPIATLLLEENCVWPDDRDFGEGDRLQPGSIELKSGAAVLRFEGGAELVMVGPAQIDLKSAARIVVHYGDVVVRADDGAEGFAVVTPTSEVIDLGTEFAVKVKRDGKTEVHVLDGEVSYRKIDAPEELVKILHAGEGISIDEKGQPVSVPMSSPRFRDYVRRINPRSRADLLTAYEGFNYSPGVLALDQSAVGIGWAGPWRKRLPSERTLPSEDSSPGHFEIVHGQMNVTWPVPGGRMGMLKVPAGNVYYVRPLEHSINLDRDGVTYFSLMVRETSRPEGRKRASERLRLTFRELDDYYTQYLSFGHGTGYQPYVRTGADLLFASPMVLPPEQTTLWIGKVVSRADGEDEIFFRVYGESDALGYAEPATWHVASRGIRLSSHFDCVLLSSEGMTERLIDELRIGPTWRSVAPITETVE</sequence>
<gene>
    <name evidence="3" type="ORF">Mal15_09230</name>
</gene>
<evidence type="ECO:0000313" key="4">
    <source>
        <dbReference type="Proteomes" id="UP000321353"/>
    </source>
</evidence>
<dbReference type="InterPro" id="IPR006860">
    <property type="entry name" value="FecR"/>
</dbReference>
<dbReference type="GO" id="GO:0016989">
    <property type="term" value="F:sigma factor antagonist activity"/>
    <property type="evidence" value="ECO:0007669"/>
    <property type="project" value="TreeGrafter"/>
</dbReference>
<proteinExistence type="predicted"/>
<dbReference type="AlphaFoldDB" id="A0A5B9M892"/>
<dbReference type="PANTHER" id="PTHR30273">
    <property type="entry name" value="PERIPLASMIC SIGNAL SENSOR AND SIGMA FACTOR ACTIVATOR FECR-RELATED"/>
    <property type="match status" value="1"/>
</dbReference>
<feature type="transmembrane region" description="Helical" evidence="1">
    <location>
        <begin position="111"/>
        <end position="132"/>
    </location>
</feature>
<dbReference type="Gene3D" id="2.60.120.1440">
    <property type="match status" value="1"/>
</dbReference>
<evidence type="ECO:0000256" key="1">
    <source>
        <dbReference type="SAM" id="Phobius"/>
    </source>
</evidence>
<name>A0A5B9M892_9BACT</name>
<dbReference type="KEGG" id="smam:Mal15_09230"/>
<dbReference type="EMBL" id="CP036264">
    <property type="protein sequence ID" value="QEF96893.1"/>
    <property type="molecule type" value="Genomic_DNA"/>
</dbReference>
<protein>
    <submittedName>
        <fullName evidence="3">FecR protein</fullName>
    </submittedName>
</protein>
<dbReference type="Proteomes" id="UP000321353">
    <property type="component" value="Chromosome"/>
</dbReference>
<dbReference type="Pfam" id="PF04773">
    <property type="entry name" value="FecR"/>
    <property type="match status" value="1"/>
</dbReference>
<dbReference type="PANTHER" id="PTHR30273:SF2">
    <property type="entry name" value="PROTEIN FECR"/>
    <property type="match status" value="1"/>
</dbReference>
<evidence type="ECO:0000313" key="3">
    <source>
        <dbReference type="EMBL" id="QEF96893.1"/>
    </source>
</evidence>
<reference evidence="3 4" key="1">
    <citation type="submission" date="2019-02" db="EMBL/GenBank/DDBJ databases">
        <title>Planctomycetal bacteria perform biofilm scaping via a novel small molecule.</title>
        <authorList>
            <person name="Jeske O."/>
            <person name="Boedeker C."/>
            <person name="Wiegand S."/>
            <person name="Breitling P."/>
            <person name="Kallscheuer N."/>
            <person name="Jogler M."/>
            <person name="Rohde M."/>
            <person name="Petersen J."/>
            <person name="Medema M.H."/>
            <person name="Surup F."/>
            <person name="Jogler C."/>
        </authorList>
    </citation>
    <scope>NUCLEOTIDE SEQUENCE [LARGE SCALE GENOMIC DNA]</scope>
    <source>
        <strain evidence="3 4">Mal15</strain>
    </source>
</reference>
<accession>A0A5B9M892</accession>
<evidence type="ECO:0000259" key="2">
    <source>
        <dbReference type="Pfam" id="PF04773"/>
    </source>
</evidence>
<keyword evidence="1" id="KW-1133">Transmembrane helix</keyword>
<keyword evidence="1" id="KW-0472">Membrane</keyword>
<feature type="domain" description="FecR protein" evidence="2">
    <location>
        <begin position="191"/>
        <end position="271"/>
    </location>
</feature>
<organism evidence="3 4">
    <name type="scientific">Stieleria maiorica</name>
    <dbReference type="NCBI Taxonomy" id="2795974"/>
    <lineage>
        <taxon>Bacteria</taxon>
        <taxon>Pseudomonadati</taxon>
        <taxon>Planctomycetota</taxon>
        <taxon>Planctomycetia</taxon>
        <taxon>Pirellulales</taxon>
        <taxon>Pirellulaceae</taxon>
        <taxon>Stieleria</taxon>
    </lineage>
</organism>